<comment type="catalytic activity">
    <reaction evidence="9 10">
        <text>CMP + ATP = CDP + ADP</text>
        <dbReference type="Rhea" id="RHEA:11600"/>
        <dbReference type="ChEBI" id="CHEBI:30616"/>
        <dbReference type="ChEBI" id="CHEBI:58069"/>
        <dbReference type="ChEBI" id="CHEBI:60377"/>
        <dbReference type="ChEBI" id="CHEBI:456216"/>
        <dbReference type="EC" id="2.7.4.25"/>
    </reaction>
</comment>
<dbReference type="InterPro" id="IPR011994">
    <property type="entry name" value="Cytidylate_kinase_dom"/>
</dbReference>
<evidence type="ECO:0000256" key="8">
    <source>
        <dbReference type="ARBA" id="ARBA00047615"/>
    </source>
</evidence>
<dbReference type="EMBL" id="DXHU01000023">
    <property type="protein sequence ID" value="HIV99315.1"/>
    <property type="molecule type" value="Genomic_DNA"/>
</dbReference>
<keyword evidence="3 10" id="KW-0963">Cytoplasm</keyword>
<evidence type="ECO:0000256" key="2">
    <source>
        <dbReference type="ARBA" id="ARBA00011005"/>
    </source>
</evidence>
<dbReference type="GO" id="GO:0005737">
    <property type="term" value="C:cytoplasm"/>
    <property type="evidence" value="ECO:0007669"/>
    <property type="project" value="UniProtKB-SubCell"/>
</dbReference>
<dbReference type="Pfam" id="PF13189">
    <property type="entry name" value="Cytidylate_kin2"/>
    <property type="match status" value="1"/>
</dbReference>
<evidence type="ECO:0000256" key="4">
    <source>
        <dbReference type="ARBA" id="ARBA00022679"/>
    </source>
</evidence>
<dbReference type="Gene3D" id="3.40.50.300">
    <property type="entry name" value="P-loop containing nucleotide triphosphate hydrolases"/>
    <property type="match status" value="1"/>
</dbReference>
<organism evidence="11 12">
    <name type="scientific">Candidatus Ornithospirochaeta avicola</name>
    <dbReference type="NCBI Taxonomy" id="2840896"/>
    <lineage>
        <taxon>Bacteria</taxon>
        <taxon>Pseudomonadati</taxon>
        <taxon>Spirochaetota</taxon>
        <taxon>Spirochaetia</taxon>
        <taxon>Spirochaetales</taxon>
        <taxon>Spirochaetaceae</taxon>
        <taxon>Spirochaetaceae incertae sedis</taxon>
        <taxon>Candidatus Ornithospirochaeta</taxon>
    </lineage>
</organism>
<accession>A0A9D1TPD3</accession>
<keyword evidence="6 10" id="KW-0418">Kinase</keyword>
<dbReference type="InterPro" id="IPR027417">
    <property type="entry name" value="P-loop_NTPase"/>
</dbReference>
<evidence type="ECO:0000256" key="10">
    <source>
        <dbReference type="HAMAP-Rule" id="MF_00239"/>
    </source>
</evidence>
<keyword evidence="4 10" id="KW-0808">Transferase</keyword>
<keyword evidence="5 10" id="KW-0547">Nucleotide-binding</keyword>
<dbReference type="Proteomes" id="UP000823936">
    <property type="component" value="Unassembled WGS sequence"/>
</dbReference>
<dbReference type="CDD" id="cd02020">
    <property type="entry name" value="CMPK"/>
    <property type="match status" value="1"/>
</dbReference>
<comment type="caution">
    <text evidence="10">Lacks conserved residue(s) required for the propagation of feature annotation.</text>
</comment>
<dbReference type="SUPFAM" id="SSF52540">
    <property type="entry name" value="P-loop containing nucleoside triphosphate hydrolases"/>
    <property type="match status" value="1"/>
</dbReference>
<evidence type="ECO:0000256" key="3">
    <source>
        <dbReference type="ARBA" id="ARBA00022490"/>
    </source>
</evidence>
<comment type="catalytic activity">
    <reaction evidence="8 10">
        <text>dCMP + ATP = dCDP + ADP</text>
        <dbReference type="Rhea" id="RHEA:25094"/>
        <dbReference type="ChEBI" id="CHEBI:30616"/>
        <dbReference type="ChEBI" id="CHEBI:57566"/>
        <dbReference type="ChEBI" id="CHEBI:58593"/>
        <dbReference type="ChEBI" id="CHEBI:456216"/>
        <dbReference type="EC" id="2.7.4.25"/>
    </reaction>
</comment>
<dbReference type="GO" id="GO:0036431">
    <property type="term" value="F:dCMP kinase activity"/>
    <property type="evidence" value="ECO:0007669"/>
    <property type="project" value="InterPro"/>
</dbReference>
<dbReference type="EC" id="2.7.4.25" evidence="10"/>
<evidence type="ECO:0000256" key="7">
    <source>
        <dbReference type="ARBA" id="ARBA00022840"/>
    </source>
</evidence>
<evidence type="ECO:0000256" key="9">
    <source>
        <dbReference type="ARBA" id="ARBA00048478"/>
    </source>
</evidence>
<evidence type="ECO:0000256" key="1">
    <source>
        <dbReference type="ARBA" id="ARBA00004496"/>
    </source>
</evidence>
<evidence type="ECO:0000256" key="6">
    <source>
        <dbReference type="ARBA" id="ARBA00022777"/>
    </source>
</evidence>
<dbReference type="HAMAP" id="MF_00239">
    <property type="entry name" value="Cytidyl_kinase_type2"/>
    <property type="match status" value="1"/>
</dbReference>
<gene>
    <name evidence="10" type="primary">cmk</name>
    <name evidence="11" type="ORF">IAB12_06030</name>
</gene>
<comment type="caution">
    <text evidence="11">The sequence shown here is derived from an EMBL/GenBank/DDBJ whole genome shotgun (WGS) entry which is preliminary data.</text>
</comment>
<comment type="subcellular location">
    <subcellularLocation>
        <location evidence="1 10">Cytoplasm</location>
    </subcellularLocation>
</comment>
<dbReference type="NCBIfam" id="TIGR02173">
    <property type="entry name" value="cyt_kin_arch"/>
    <property type="match status" value="1"/>
</dbReference>
<keyword evidence="7 10" id="KW-0067">ATP-binding</keyword>
<dbReference type="GO" id="GO:0005524">
    <property type="term" value="F:ATP binding"/>
    <property type="evidence" value="ECO:0007669"/>
    <property type="project" value="UniProtKB-UniRule"/>
</dbReference>
<reference evidence="11" key="2">
    <citation type="submission" date="2021-04" db="EMBL/GenBank/DDBJ databases">
        <authorList>
            <person name="Gilroy R."/>
        </authorList>
    </citation>
    <scope>NUCLEOTIDE SEQUENCE</scope>
    <source>
        <strain evidence="11">Gambia11-129</strain>
    </source>
</reference>
<sequence>MRIAISSKSGCGNTSVTKALSSQLGYKMINFTFRQMAEERNMDFVSFCALAEGDDNIDIELDSRQVKMAESEENCVLGSRLAIWMLKNADLKVYLRAQSKTRAMRIQKREGGSFEDKFRETEERDKRDSARYMRIYGIDNNRPESVADIIIDTDNKSVDEIVRIICDEVRQISCKK</sequence>
<name>A0A9D1TPD3_9SPIO</name>
<comment type="similarity">
    <text evidence="2 10">Belongs to the cytidylate kinase family. Type 2 subfamily.</text>
</comment>
<evidence type="ECO:0000313" key="11">
    <source>
        <dbReference type="EMBL" id="HIV99315.1"/>
    </source>
</evidence>
<dbReference type="InterPro" id="IPR011892">
    <property type="entry name" value="Cyt_kin_arch"/>
</dbReference>
<dbReference type="GO" id="GO:0006220">
    <property type="term" value="P:pyrimidine nucleotide metabolic process"/>
    <property type="evidence" value="ECO:0007669"/>
    <property type="project" value="UniProtKB-UniRule"/>
</dbReference>
<evidence type="ECO:0000256" key="5">
    <source>
        <dbReference type="ARBA" id="ARBA00022741"/>
    </source>
</evidence>
<dbReference type="AlphaFoldDB" id="A0A9D1TPD3"/>
<reference evidence="11" key="1">
    <citation type="journal article" date="2021" name="PeerJ">
        <title>Extensive microbial diversity within the chicken gut microbiome revealed by metagenomics and culture.</title>
        <authorList>
            <person name="Gilroy R."/>
            <person name="Ravi A."/>
            <person name="Getino M."/>
            <person name="Pursley I."/>
            <person name="Horton D.L."/>
            <person name="Alikhan N.F."/>
            <person name="Baker D."/>
            <person name="Gharbi K."/>
            <person name="Hall N."/>
            <person name="Watson M."/>
            <person name="Adriaenssens E.M."/>
            <person name="Foster-Nyarko E."/>
            <person name="Jarju S."/>
            <person name="Secka A."/>
            <person name="Antonio M."/>
            <person name="Oren A."/>
            <person name="Chaudhuri R.R."/>
            <person name="La Ragione R."/>
            <person name="Hildebrand F."/>
            <person name="Pallen M.J."/>
        </authorList>
    </citation>
    <scope>NUCLEOTIDE SEQUENCE</scope>
    <source>
        <strain evidence="11">Gambia11-129</strain>
    </source>
</reference>
<proteinExistence type="inferred from homology"/>
<protein>
    <recommendedName>
        <fullName evidence="10">Cytidylate kinase</fullName>
        <shortName evidence="10">CK</shortName>
        <ecNumber evidence="10">2.7.4.25</ecNumber>
    </recommendedName>
    <alternativeName>
        <fullName evidence="10">Cytidine monophosphate kinase</fullName>
        <shortName evidence="10">CMP kinase</shortName>
    </alternativeName>
</protein>
<evidence type="ECO:0000313" key="12">
    <source>
        <dbReference type="Proteomes" id="UP000823936"/>
    </source>
</evidence>